<protein>
    <submittedName>
        <fullName evidence="2">Uncharacterized protein</fullName>
    </submittedName>
</protein>
<dbReference type="Proteomes" id="UP000186098">
    <property type="component" value="Unassembled WGS sequence"/>
</dbReference>
<sequence length="45" mass="4837">MAMHDLLRLARSLRCDPADPGQAFRHRLGVGIAIAALILILSLLG</sequence>
<proteinExistence type="predicted"/>
<gene>
    <name evidence="2" type="ORF">SAMN05421795_10442</name>
</gene>
<reference evidence="3" key="1">
    <citation type="submission" date="2017-01" db="EMBL/GenBank/DDBJ databases">
        <authorList>
            <person name="Varghese N."/>
            <person name="Submissions S."/>
        </authorList>
    </citation>
    <scope>NUCLEOTIDE SEQUENCE [LARGE SCALE GENOMIC DNA]</scope>
    <source>
        <strain evidence="3">DSM 18714</strain>
    </source>
</reference>
<keyword evidence="1" id="KW-0812">Transmembrane</keyword>
<accession>A0A1N7LRY7</accession>
<keyword evidence="3" id="KW-1185">Reference proteome</keyword>
<keyword evidence="1" id="KW-1133">Transmembrane helix</keyword>
<organism evidence="2 3">
    <name type="scientific">Phaeovulum vinaykumarii</name>
    <dbReference type="NCBI Taxonomy" id="407234"/>
    <lineage>
        <taxon>Bacteria</taxon>
        <taxon>Pseudomonadati</taxon>
        <taxon>Pseudomonadota</taxon>
        <taxon>Alphaproteobacteria</taxon>
        <taxon>Rhodobacterales</taxon>
        <taxon>Paracoccaceae</taxon>
        <taxon>Phaeovulum</taxon>
    </lineage>
</organism>
<keyword evidence="1" id="KW-0472">Membrane</keyword>
<feature type="transmembrane region" description="Helical" evidence="1">
    <location>
        <begin position="26"/>
        <end position="44"/>
    </location>
</feature>
<evidence type="ECO:0000313" key="3">
    <source>
        <dbReference type="Proteomes" id="UP000186098"/>
    </source>
</evidence>
<dbReference type="AlphaFoldDB" id="A0A1N7LRY7"/>
<name>A0A1N7LRY7_9RHOB</name>
<dbReference type="EMBL" id="FTOM01000004">
    <property type="protein sequence ID" value="SIS76608.1"/>
    <property type="molecule type" value="Genomic_DNA"/>
</dbReference>
<evidence type="ECO:0000313" key="2">
    <source>
        <dbReference type="EMBL" id="SIS76608.1"/>
    </source>
</evidence>
<evidence type="ECO:0000256" key="1">
    <source>
        <dbReference type="SAM" id="Phobius"/>
    </source>
</evidence>